<organism evidence="3 4">
    <name type="scientific">Paenibacillus sabuli</name>
    <dbReference type="NCBI Taxonomy" id="2772509"/>
    <lineage>
        <taxon>Bacteria</taxon>
        <taxon>Bacillati</taxon>
        <taxon>Bacillota</taxon>
        <taxon>Bacilli</taxon>
        <taxon>Bacillales</taxon>
        <taxon>Paenibacillaceae</taxon>
        <taxon>Paenibacillus</taxon>
    </lineage>
</organism>
<proteinExistence type="predicted"/>
<dbReference type="Gene3D" id="2.60.40.10">
    <property type="entry name" value="Immunoglobulins"/>
    <property type="match status" value="2"/>
</dbReference>
<comment type="caution">
    <text evidence="3">The sequence shown here is derived from an EMBL/GenBank/DDBJ whole genome shotgun (WGS) entry which is preliminary data.</text>
</comment>
<protein>
    <submittedName>
        <fullName evidence="3">Ig-like domain repeat protein</fullName>
    </submittedName>
</protein>
<dbReference type="RefSeq" id="WP_190920971.1">
    <property type="nucleotide sequence ID" value="NZ_JACXIZ010000046.1"/>
</dbReference>
<name>A0A927BW02_9BACL</name>
<keyword evidence="4" id="KW-1185">Reference proteome</keyword>
<feature type="domain" description="Ig-like" evidence="1">
    <location>
        <begin position="334"/>
        <end position="409"/>
    </location>
</feature>
<reference evidence="3" key="1">
    <citation type="submission" date="2020-09" db="EMBL/GenBank/DDBJ databases">
        <title>A novel bacterium of genus Paenibacillus, isolated from South China Sea.</title>
        <authorList>
            <person name="Huang H."/>
            <person name="Mo K."/>
            <person name="Hu Y."/>
        </authorList>
    </citation>
    <scope>NUCLEOTIDE SEQUENCE</scope>
    <source>
        <strain evidence="3">IB182496</strain>
    </source>
</reference>
<evidence type="ECO:0000259" key="1">
    <source>
        <dbReference type="Pfam" id="PF12245"/>
    </source>
</evidence>
<evidence type="ECO:0000313" key="3">
    <source>
        <dbReference type="EMBL" id="MBD2847871.1"/>
    </source>
</evidence>
<dbReference type="Pfam" id="PF12245">
    <property type="entry name" value="Big_3_2"/>
    <property type="match status" value="2"/>
</dbReference>
<dbReference type="InterPro" id="IPR022038">
    <property type="entry name" value="Ig-like_bact"/>
</dbReference>
<feature type="domain" description="Ig-like" evidence="1">
    <location>
        <begin position="677"/>
        <end position="703"/>
    </location>
</feature>
<dbReference type="InterPro" id="IPR013783">
    <property type="entry name" value="Ig-like_fold"/>
</dbReference>
<accession>A0A927BW02</accession>
<dbReference type="EMBL" id="JACXIZ010000046">
    <property type="protein sequence ID" value="MBD2847871.1"/>
    <property type="molecule type" value="Genomic_DNA"/>
</dbReference>
<dbReference type="Proteomes" id="UP000621560">
    <property type="component" value="Unassembled WGS sequence"/>
</dbReference>
<evidence type="ECO:0000313" key="4">
    <source>
        <dbReference type="Proteomes" id="UP000621560"/>
    </source>
</evidence>
<gene>
    <name evidence="3" type="ORF">IDH44_21970</name>
</gene>
<dbReference type="InterPro" id="IPR032179">
    <property type="entry name" value="Cry22Aa_Ig-like"/>
</dbReference>
<sequence>MLMVLMLTGLRRYGRTAGMMLLFGFLWLLFSVIPAHADTSLEVTNVYVEKEKPIDNATHLTGVGEVPYYYTYGEKIELMIEFNQPVGCTSGSIPMVLDNYGSSPTLNFQYAGKKDDQTAIFTFTVVNSGGVELYDEDLEFKPTDGGPLAFTLTIPCSGSGGTNYEVSGQTDIYNQLTAFIRGENAIAIDITPPQFERLQAQSGVYGRYSTSGYTQSIYFQARFDEPTIMPEDAVLQLNNGEEAIFSSYNGYGSWFIYRVKEGDDVAQLEVTDFVGTVTDFAGNAWGTTYDSAEHGLAASGVAITLDAIFPESSVTCEYCHTYTKNPEEEITATDVGSGLAKVQYEWVEGTGGGSGNWTDVGFAGNPSEVTEEALPPSGNVDGAYYLHVRVEDRGGNATNVSHGPYYFDNTPPAITASPSESAGAGGIPVTLRASDDAGVQSMDYRWDGGGWQSESSDEVDTTIPATAGTHVLEVRATDQIGNQSEVQTFGDYIVDDAAPVPNFSYTASDQPKTFHSVDITLEGNRADEQGTLYVMWTHSGGQPDESDGGWEKRIDGKLLPASWTETTPEGENGNLYLHVKTEDNLGNVERFTVGSAEGVSFLVDNIAPEVEFQPDGNNGVYASRAEIAVVVDDAISDAAQCDIAYLILEEGKSPEDYGTGDWLTSADGDLELNGVSGVLRIHVNVTDEAGNTTAATSKPFSLDHLPPQGAALFANGHGHTNEKQIAVNFTAADEGAVTAMEVRYAVEDAAWGDWLSYVQTPSATIDLDDAADAEGKVDIHVQYRDEAGNESEVYTIGATYDVTPPTITDAAFDPDGYTQENVTVTLSYTDNFTPAGTQDFQIEENGTRTLTVYDQAGNAATRVVNVDHIDRTSPVIQFVTNGNNHKQQAVSTIVLATDNASAPTALALEYAWSMRADALDAPEAWSGVDAGEAVELEAADGNWYLWVRAVDEAGNTRIAVSNSFWLDNTVPSVAEESFSPDQRTAMPVIATLTFSEPVYVSAPDALETPVTKYELTFAENGSVETRFADEAGNASVYTVNVDWIDTSLPTADVSRSTSNWTNQPVDVTVSVAGEPPRALRGIRGPDDAELIRIKTDGGDILGHPSADATVTEVVYRFHANGTLDFIVEDLETGLTSNGQAQVMNIDLQAPGGEIRYSTEYWTQEDVTVTLSVYDDSGMAPVIWSEGGDEIVFTENGEHTFRFRDAAGNETERTAFVDWIVRATPEPTVTFTPATWTSGPVTATLSFEQETAPIAMTNLDERTYTFEHNGTFTFRYADAAGNVGDSGPVTVDWIDREAPKGTLLFSERGWTNEDVTVSLLPSDNSGADVIFLNDGGSQHTFTENGSFTFTFRDAAGNENAVTAVVDRIDKTPPQASVRYSTIEPTNAPVRATIEPDEAGVQVVNNGGKTTYDFVENGNFTFILMDRAGNVTPVMAQVNHIVRDEPDVTVTYSTTEPTGGRVIARVSAADPSQTIYVTNNFRRHEYVFTENGSFTFFVQDEAGNRTTVEAVVTNIDTSLAEIALHYSKTEPTRESVTVTIASDRELTLREADGGLEQIFTRNETRWLQAQDALGNVYWLEITVDNIDREAPEVRYSAGEPLIIVEGEAFDPFEGMRIVDAQDGDLTSATTVRHSIDVHRAGEYELAFEAFDRAGNALRFTRPAQVIGRDALRGYVNGELPPSGTALTVRGYDIQLRPIGALGHLNVKWDRGFRAKGYFKSNGEWLDTDAITVTQYGYYTFLLQDQQRRYHLIHVYVVPE</sequence>
<feature type="domain" description="Pesticidal crystal protein Cry22Aa Ig-like" evidence="2">
    <location>
        <begin position="1597"/>
        <end position="1660"/>
    </location>
</feature>
<evidence type="ECO:0000259" key="2">
    <source>
        <dbReference type="Pfam" id="PF16403"/>
    </source>
</evidence>
<dbReference type="Pfam" id="PF16403">
    <property type="entry name" value="Bact_surface_Ig-like"/>
    <property type="match status" value="1"/>
</dbReference>